<comment type="caution">
    <text evidence="13">The sequence shown here is derived from an EMBL/GenBank/DDBJ whole genome shotgun (WGS) entry which is preliminary data.</text>
</comment>
<comment type="function">
    <text evidence="11">Adenosyl-L-methionine (AdoMet)-dependent tRNA (uracil-O(2)-)-methyltransferase.</text>
</comment>
<comment type="catalytic activity">
    <reaction evidence="10 11">
        <text>uridine(44) in tRNA(Ser) + S-adenosyl-L-methionine = 2'-O-methyluridine(44) in tRNA(Ser) + S-adenosyl-L-homocysteine + H(+)</text>
        <dbReference type="Rhea" id="RHEA:43100"/>
        <dbReference type="Rhea" id="RHEA-COMP:10339"/>
        <dbReference type="Rhea" id="RHEA-COMP:10340"/>
        <dbReference type="ChEBI" id="CHEBI:15378"/>
        <dbReference type="ChEBI" id="CHEBI:57856"/>
        <dbReference type="ChEBI" id="CHEBI:59789"/>
        <dbReference type="ChEBI" id="CHEBI:65315"/>
        <dbReference type="ChEBI" id="CHEBI:74478"/>
        <dbReference type="EC" id="2.1.1.211"/>
    </reaction>
</comment>
<feature type="compositionally biased region" description="Basic residues" evidence="12">
    <location>
        <begin position="480"/>
        <end position="490"/>
    </location>
</feature>
<dbReference type="PANTHER" id="PTHR21210:SF0">
    <property type="entry name" value="TRNA (URACIL-O(2)-)-METHYLTRANSFERASE-RELATED"/>
    <property type="match status" value="1"/>
</dbReference>
<sequence length="652" mass="72049">MWRAKKAQRDVARLSGKPLSETLEPSSVLSTCSESNGRWMTSPDLTEYGLSFSTEAVRQTTYFLLANPGLNSTVLFRADILFDTEAENETQADTQEPQPLPAPDVPGFELTRTVVRRLIPRNSQLDRPLDQTCHFYEATLSAQRSESTRFLVVYTPHVSGMEELPFYHPLLRSLALIYDSSSPPVISTKPGAIGSRAEPEASSGKGVMSIHFLPYGTEPVQTRLERTLSKLLDVQIRITKHRLNETPATRSPYAPIKDNVIPRQRVQDTYARLKTKYAADLCTRWVESTEPSKHVFEDLGVAAFLVELWREMYGCVPLDEQQDNQPSTTKEEEFNDSLKSGSVSNFPGFVDIACGNGVLVYILLHEGYSGWGFDARRRKTWGIFPASVQQYLREELYIPKPFADELSSSDLTSPNLGLPDSKVKIHTATPPTFTPDTFIISNHADELTLWTPLLAALLNPSHPPPFLAIPCCSHSLSGARYRHPPQKKAKASQPASDPNVQDKDREEDETGQGKTGDLKALRQSKLAASDPGNSAFNKSSYGSLTDKLVAVAEEVGYTVEKTLLRIPSTRNIGVLGRMKGLYYGGGGTSGIAGKGRKEEDEEKEEEILERVNEIVRKECAREGGVYIAAKGWVERARGLTSGGGIAHSHAHA</sequence>
<evidence type="ECO:0000256" key="5">
    <source>
        <dbReference type="ARBA" id="ARBA00022490"/>
    </source>
</evidence>
<feature type="region of interest" description="Disordered" evidence="12">
    <location>
        <begin position="87"/>
        <end position="106"/>
    </location>
</feature>
<comment type="subcellular location">
    <subcellularLocation>
        <location evidence="1 11">Cytoplasm</location>
    </subcellularLocation>
</comment>
<keyword evidence="6 11" id="KW-0489">Methyltransferase</keyword>
<gene>
    <name evidence="13" type="ORF">BJX67DRAFT_163548</name>
</gene>
<protein>
    <recommendedName>
        <fullName evidence="4 11">tRNA (uracil-O(2)-)-methyltransferase</fullName>
        <ecNumber evidence="3 11">2.1.1.211</ecNumber>
    </recommendedName>
</protein>
<evidence type="ECO:0000256" key="4">
    <source>
        <dbReference type="ARBA" id="ARBA00017788"/>
    </source>
</evidence>
<keyword evidence="5 11" id="KW-0963">Cytoplasm</keyword>
<evidence type="ECO:0000313" key="13">
    <source>
        <dbReference type="EMBL" id="KAL2871515.1"/>
    </source>
</evidence>
<keyword evidence="8 11" id="KW-0949">S-adenosyl-L-methionine</keyword>
<evidence type="ECO:0000256" key="11">
    <source>
        <dbReference type="RuleBase" id="RU368004"/>
    </source>
</evidence>
<dbReference type="GeneID" id="98140053"/>
<feature type="region of interest" description="Disordered" evidence="12">
    <location>
        <begin position="480"/>
        <end position="537"/>
    </location>
</feature>
<dbReference type="Proteomes" id="UP001610432">
    <property type="component" value="Unassembled WGS sequence"/>
</dbReference>
<evidence type="ECO:0000256" key="9">
    <source>
        <dbReference type="ARBA" id="ARBA00022694"/>
    </source>
</evidence>
<keyword evidence="9 11" id="KW-0819">tRNA processing</keyword>
<dbReference type="EMBL" id="JBFXLQ010000003">
    <property type="protein sequence ID" value="KAL2871515.1"/>
    <property type="molecule type" value="Genomic_DNA"/>
</dbReference>
<evidence type="ECO:0000256" key="10">
    <source>
        <dbReference type="ARBA" id="ARBA00047957"/>
    </source>
</evidence>
<dbReference type="Pfam" id="PF07757">
    <property type="entry name" value="AdoMet_MTase"/>
    <property type="match status" value="2"/>
</dbReference>
<evidence type="ECO:0000256" key="7">
    <source>
        <dbReference type="ARBA" id="ARBA00022679"/>
    </source>
</evidence>
<organism evidence="13 14">
    <name type="scientific">Aspergillus lucknowensis</name>
    <dbReference type="NCBI Taxonomy" id="176173"/>
    <lineage>
        <taxon>Eukaryota</taxon>
        <taxon>Fungi</taxon>
        <taxon>Dikarya</taxon>
        <taxon>Ascomycota</taxon>
        <taxon>Pezizomycotina</taxon>
        <taxon>Eurotiomycetes</taxon>
        <taxon>Eurotiomycetidae</taxon>
        <taxon>Eurotiales</taxon>
        <taxon>Aspergillaceae</taxon>
        <taxon>Aspergillus</taxon>
        <taxon>Aspergillus subgen. Nidulantes</taxon>
    </lineage>
</organism>
<evidence type="ECO:0000256" key="6">
    <source>
        <dbReference type="ARBA" id="ARBA00022603"/>
    </source>
</evidence>
<evidence type="ECO:0000256" key="12">
    <source>
        <dbReference type="SAM" id="MobiDB-lite"/>
    </source>
</evidence>
<dbReference type="PANTHER" id="PTHR21210">
    <property type="entry name" value="TRNA (URACIL-O(2)-)-METHYLTRANSFERASE-RELATED"/>
    <property type="match status" value="1"/>
</dbReference>
<dbReference type="InterPro" id="IPR011671">
    <property type="entry name" value="tRNA_uracil_MeTrfase"/>
</dbReference>
<dbReference type="RefSeq" id="XP_070890494.1">
    <property type="nucleotide sequence ID" value="XM_071024981.1"/>
</dbReference>
<keyword evidence="7 11" id="KW-0808">Transferase</keyword>
<accession>A0ABR4M4I8</accession>
<evidence type="ECO:0000256" key="8">
    <source>
        <dbReference type="ARBA" id="ARBA00022691"/>
    </source>
</evidence>
<keyword evidence="14" id="KW-1185">Reference proteome</keyword>
<evidence type="ECO:0000256" key="2">
    <source>
        <dbReference type="ARBA" id="ARBA00009056"/>
    </source>
</evidence>
<reference evidence="13 14" key="1">
    <citation type="submission" date="2024-07" db="EMBL/GenBank/DDBJ databases">
        <title>Section-level genome sequencing and comparative genomics of Aspergillus sections Usti and Cavernicolus.</title>
        <authorList>
            <consortium name="Lawrence Berkeley National Laboratory"/>
            <person name="Nybo J.L."/>
            <person name="Vesth T.C."/>
            <person name="Theobald S."/>
            <person name="Frisvad J.C."/>
            <person name="Larsen T.O."/>
            <person name="Kjaerboelling I."/>
            <person name="Rothschild-Mancinelli K."/>
            <person name="Lyhne E.K."/>
            <person name="Kogle M.E."/>
            <person name="Barry K."/>
            <person name="Clum A."/>
            <person name="Na H."/>
            <person name="Ledsgaard L."/>
            <person name="Lin J."/>
            <person name="Lipzen A."/>
            <person name="Kuo A."/>
            <person name="Riley R."/>
            <person name="Mondo S."/>
            <person name="Labutti K."/>
            <person name="Haridas S."/>
            <person name="Pangalinan J."/>
            <person name="Salamov A.A."/>
            <person name="Simmons B.A."/>
            <person name="Magnuson J.K."/>
            <person name="Chen J."/>
            <person name="Drula E."/>
            <person name="Henrissat B."/>
            <person name="Wiebenga A."/>
            <person name="Lubbers R.J."/>
            <person name="Gomes A.C."/>
            <person name="Macurrencykelacurrency M.R."/>
            <person name="Stajich J."/>
            <person name="Grigoriev I.V."/>
            <person name="Mortensen U.H."/>
            <person name="De Vries R.P."/>
            <person name="Baker S.E."/>
            <person name="Andersen M.R."/>
        </authorList>
    </citation>
    <scope>NUCLEOTIDE SEQUENCE [LARGE SCALE GENOMIC DNA]</scope>
    <source>
        <strain evidence="13 14">CBS 449.75</strain>
    </source>
</reference>
<evidence type="ECO:0000313" key="14">
    <source>
        <dbReference type="Proteomes" id="UP001610432"/>
    </source>
</evidence>
<name>A0ABR4M4I8_9EURO</name>
<comment type="similarity">
    <text evidence="2 11">Belongs to the TRM44 family.</text>
</comment>
<dbReference type="EC" id="2.1.1.211" evidence="3 11"/>
<proteinExistence type="inferred from homology"/>
<evidence type="ECO:0000256" key="1">
    <source>
        <dbReference type="ARBA" id="ARBA00004496"/>
    </source>
</evidence>
<evidence type="ECO:0000256" key="3">
    <source>
        <dbReference type="ARBA" id="ARBA00012795"/>
    </source>
</evidence>